<dbReference type="InterPro" id="IPR029058">
    <property type="entry name" value="AB_hydrolase_fold"/>
</dbReference>
<accession>A0A1A8YH90</accession>
<sequence>MCEGCNCLCECFLTGGNSSPASVKMKSLNYLFGRVTDAYARVESIKDLFVQSRVNRYIKETNTIRKFANKYKMRIEKHSNKIKSDVHTFLRDSYPTFEENIDNDLIFVNSHIYFEIRRENCLMICRKKIKRNVNPSLLFCLSNKSIDDLKKDKIVCTWKTELIASFPIDVNVTCLKIWGNTLFTFIIERNNSHVNLCCTYKGTIPFEDVNVNKIYPNHFTNNFFSSDVIPTKTRKRGRPLFEEKKKVHVHRYARGSKSCKTTPVIPQRCIFFREGIRNVEHLKREGRGDFLTTEVDQKQRCSRLFLNYSQFYRKLIYEEKKEEYFLNMYRSKDQKKIFLLSGSHIHNKLFLIHVKGKKKNRMYQLMLIRLLCHTIPWGKTILENYIHHIVIISKKSDSIDVYCLMRSKLDYLLKKNIYTTGKKQIFQFPTHAVIFLKKQMNISNSVNRLITLKDCICHDFDMTKHGLVFYLYRYFLKPYVCITYLFRKGLTSLRNGRNESSKRKDIYKGEKIIAKMKMVYLPIMKGNIQAGINNHFESDYVNMFISNTFINNVKLVLNVRKGIITWSKNVHNEQNLNSHFRAKNKILYDVEFEHLFEKNKIFAIKDVFINIAKGKKIPATFIYKKVHNSNIYYTYEEGYKTFSQQVNEECINTINTGNKDTSQNIFCRDLPTYENDLPLFLHPSKAIINVYPFYGEMNICTYTDEQYFYLLNNFVVVYFHLTGSGGICMNKNVSKKKGYEKINALQELMDCINFLKYKNISHTENMSIHLHSNAGLLGGYVLNHARTIVQNVVFVNPMMDLFNSLTQMHHPHALSERLEFGLFGKVTPLQAKGGKEANADAAEAADAADAADTADAADAADTADAADAADTADAADAADAADTADAANAANAAGSADRGIPLVWPARKRGNQPERRSRSREKLQRGGLLRMDKCNVTRDSMLLLYAICPYYNITAMHTEEYTSDPNKRISFRSCLPEENDFIFKNTILLCLNKNDIVCPNYNSIKYFLKYIDYKKTQIKHYLYVSHKDWVTTQKGPTNFLTYNQVQYPKSYNQFYISFSETGGHGGFNDYSSHINRMMGKIYFALFSKQL</sequence>
<dbReference type="PANTHER" id="PTHR11757:SF19">
    <property type="entry name" value="PROLYL ENDOPEPTIDASE-LIKE"/>
    <property type="match status" value="1"/>
</dbReference>
<evidence type="ECO:0000313" key="4">
    <source>
        <dbReference type="Proteomes" id="UP000078550"/>
    </source>
</evidence>
<name>A0A1A8YH90_PLAOA</name>
<dbReference type="PANTHER" id="PTHR11757">
    <property type="entry name" value="PROTEASE FAMILY S9A OLIGOPEPTIDASE"/>
    <property type="match status" value="1"/>
</dbReference>
<dbReference type="EMBL" id="FLRE01000007">
    <property type="protein sequence ID" value="SBT30921.1"/>
    <property type="molecule type" value="Genomic_DNA"/>
</dbReference>
<reference evidence="4" key="1">
    <citation type="submission" date="2016-05" db="EMBL/GenBank/DDBJ databases">
        <authorList>
            <person name="Naeem Raeece"/>
        </authorList>
    </citation>
    <scope>NUCLEOTIDE SEQUENCE [LARGE SCALE GENOMIC DNA]</scope>
</reference>
<feature type="compositionally biased region" description="Basic and acidic residues" evidence="2">
    <location>
        <begin position="911"/>
        <end position="924"/>
    </location>
</feature>
<gene>
    <name evidence="3" type="ORF">POVWA2_001470</name>
</gene>
<dbReference type="Gene3D" id="2.130.10.120">
    <property type="entry name" value="Prolyl oligopeptidase, N-terminal domain"/>
    <property type="match status" value="1"/>
</dbReference>
<evidence type="ECO:0000313" key="3">
    <source>
        <dbReference type="EMBL" id="SBT30921.1"/>
    </source>
</evidence>
<feature type="region of interest" description="Disordered" evidence="2">
    <location>
        <begin position="901"/>
        <end position="924"/>
    </location>
</feature>
<dbReference type="Proteomes" id="UP000078550">
    <property type="component" value="Unassembled WGS sequence"/>
</dbReference>
<evidence type="ECO:0008006" key="5">
    <source>
        <dbReference type="Google" id="ProtNLM"/>
    </source>
</evidence>
<dbReference type="Gene3D" id="3.40.50.1820">
    <property type="entry name" value="alpha/beta hydrolase"/>
    <property type="match status" value="1"/>
</dbReference>
<protein>
    <recommendedName>
        <fullName evidence="5">Peptidase S9 prolyl oligopeptidase catalytic domain-containing protein</fullName>
    </recommendedName>
</protein>
<evidence type="ECO:0000256" key="2">
    <source>
        <dbReference type="SAM" id="MobiDB-lite"/>
    </source>
</evidence>
<proteinExistence type="inferred from homology"/>
<dbReference type="InterPro" id="IPR051543">
    <property type="entry name" value="Serine_Peptidase_S9A"/>
</dbReference>
<evidence type="ECO:0000256" key="1">
    <source>
        <dbReference type="ARBA" id="ARBA00005228"/>
    </source>
</evidence>
<organism evidence="3 4">
    <name type="scientific">Plasmodium ovale wallikeri</name>
    <dbReference type="NCBI Taxonomy" id="864142"/>
    <lineage>
        <taxon>Eukaryota</taxon>
        <taxon>Sar</taxon>
        <taxon>Alveolata</taxon>
        <taxon>Apicomplexa</taxon>
        <taxon>Aconoidasida</taxon>
        <taxon>Haemosporida</taxon>
        <taxon>Plasmodiidae</taxon>
        <taxon>Plasmodium</taxon>
        <taxon>Plasmodium (Plasmodium)</taxon>
    </lineage>
</organism>
<comment type="similarity">
    <text evidence="1">Belongs to the peptidase S9A family.</text>
</comment>
<dbReference type="AlphaFoldDB" id="A0A1A8YH90"/>